<evidence type="ECO:0008006" key="5">
    <source>
        <dbReference type="Google" id="ProtNLM"/>
    </source>
</evidence>
<feature type="compositionally biased region" description="Low complexity" evidence="1">
    <location>
        <begin position="23"/>
        <end position="33"/>
    </location>
</feature>
<comment type="caution">
    <text evidence="3">The sequence shown here is derived from an EMBL/GenBank/DDBJ whole genome shotgun (WGS) entry which is preliminary data.</text>
</comment>
<keyword evidence="2" id="KW-1133">Transmembrane helix</keyword>
<dbReference type="OrthoDB" id="45097at2759"/>
<feature type="compositionally biased region" description="Acidic residues" evidence="1">
    <location>
        <begin position="201"/>
        <end position="211"/>
    </location>
</feature>
<keyword evidence="2" id="KW-0812">Transmembrane</keyword>
<feature type="region of interest" description="Disordered" evidence="1">
    <location>
        <begin position="200"/>
        <end position="220"/>
    </location>
</feature>
<accession>A0A9N8HNL4</accession>
<keyword evidence="2" id="KW-0472">Membrane</keyword>
<sequence>MSHQSLSPAVVYTAMSDDKSTQTRRTTSTTSSSSADERLYMPALSSFKTCSLVLGLLVGFFIYLSTLGAEFVGVMLWGREILNKSNHELILFSLMWNFITTMIAIVILSSMRRLVTIVFMASVSKERQNAEDVLCELLSYMEGRFAVGALVGICTSWNVTNVVLGMRPQIIQSCVILAVACLWCRVTLVLLGSPEQALIHDDEEEEEEEQDQISTPLLNV</sequence>
<gene>
    <name evidence="3" type="ORF">SEMRO_996_G229280.1</name>
</gene>
<dbReference type="EMBL" id="CAICTM010000994">
    <property type="protein sequence ID" value="CAB9519190.1"/>
    <property type="molecule type" value="Genomic_DNA"/>
</dbReference>
<protein>
    <recommendedName>
        <fullName evidence="5">Transmembrane protein</fullName>
    </recommendedName>
</protein>
<organism evidence="3 4">
    <name type="scientific">Seminavis robusta</name>
    <dbReference type="NCBI Taxonomy" id="568900"/>
    <lineage>
        <taxon>Eukaryota</taxon>
        <taxon>Sar</taxon>
        <taxon>Stramenopiles</taxon>
        <taxon>Ochrophyta</taxon>
        <taxon>Bacillariophyta</taxon>
        <taxon>Bacillariophyceae</taxon>
        <taxon>Bacillariophycidae</taxon>
        <taxon>Naviculales</taxon>
        <taxon>Naviculaceae</taxon>
        <taxon>Seminavis</taxon>
    </lineage>
</organism>
<evidence type="ECO:0000313" key="4">
    <source>
        <dbReference type="Proteomes" id="UP001153069"/>
    </source>
</evidence>
<dbReference type="AlphaFoldDB" id="A0A9N8HNL4"/>
<evidence type="ECO:0000313" key="3">
    <source>
        <dbReference type="EMBL" id="CAB9519190.1"/>
    </source>
</evidence>
<evidence type="ECO:0000256" key="1">
    <source>
        <dbReference type="SAM" id="MobiDB-lite"/>
    </source>
</evidence>
<proteinExistence type="predicted"/>
<name>A0A9N8HNL4_9STRA</name>
<keyword evidence="4" id="KW-1185">Reference proteome</keyword>
<dbReference type="Proteomes" id="UP001153069">
    <property type="component" value="Unassembled WGS sequence"/>
</dbReference>
<feature type="transmembrane region" description="Helical" evidence="2">
    <location>
        <begin position="52"/>
        <end position="77"/>
    </location>
</feature>
<feature type="region of interest" description="Disordered" evidence="1">
    <location>
        <begin position="14"/>
        <end position="33"/>
    </location>
</feature>
<reference evidence="3" key="1">
    <citation type="submission" date="2020-06" db="EMBL/GenBank/DDBJ databases">
        <authorList>
            <consortium name="Plant Systems Biology data submission"/>
        </authorList>
    </citation>
    <scope>NUCLEOTIDE SEQUENCE</scope>
    <source>
        <strain evidence="3">D6</strain>
    </source>
</reference>
<feature type="transmembrane region" description="Helical" evidence="2">
    <location>
        <begin position="89"/>
        <end position="108"/>
    </location>
</feature>
<evidence type="ECO:0000256" key="2">
    <source>
        <dbReference type="SAM" id="Phobius"/>
    </source>
</evidence>